<organism evidence="1 2">
    <name type="scientific">Hyalomma asiaticum</name>
    <name type="common">Tick</name>
    <dbReference type="NCBI Taxonomy" id="266040"/>
    <lineage>
        <taxon>Eukaryota</taxon>
        <taxon>Metazoa</taxon>
        <taxon>Ecdysozoa</taxon>
        <taxon>Arthropoda</taxon>
        <taxon>Chelicerata</taxon>
        <taxon>Arachnida</taxon>
        <taxon>Acari</taxon>
        <taxon>Parasitiformes</taxon>
        <taxon>Ixodida</taxon>
        <taxon>Ixodoidea</taxon>
        <taxon>Ixodidae</taxon>
        <taxon>Hyalomminae</taxon>
        <taxon>Hyalomma</taxon>
    </lineage>
</organism>
<keyword evidence="2" id="KW-1185">Reference proteome</keyword>
<protein>
    <submittedName>
        <fullName evidence="1">Uncharacterized protein</fullName>
    </submittedName>
</protein>
<accession>A0ACB7SQY4</accession>
<gene>
    <name evidence="1" type="ORF">HPB50_017588</name>
</gene>
<dbReference type="Proteomes" id="UP000821845">
    <property type="component" value="Chromosome 3"/>
</dbReference>
<evidence type="ECO:0000313" key="2">
    <source>
        <dbReference type="Proteomes" id="UP000821845"/>
    </source>
</evidence>
<comment type="caution">
    <text evidence="1">The sequence shown here is derived from an EMBL/GenBank/DDBJ whole genome shotgun (WGS) entry which is preliminary data.</text>
</comment>
<proteinExistence type="predicted"/>
<sequence>MRTPLTNHRFPFRRPNPGAPRIPRCRRCLAVDCESRARRQQAMPPSSFCCSHGPGVPTLFTGAGPCAGLIDLPFFFRFFGLVAVEKQRVPSLLAPTPQLLDTPGRLRHHW</sequence>
<dbReference type="EMBL" id="CM023483">
    <property type="protein sequence ID" value="KAH6936462.1"/>
    <property type="molecule type" value="Genomic_DNA"/>
</dbReference>
<reference evidence="1" key="1">
    <citation type="submission" date="2020-05" db="EMBL/GenBank/DDBJ databases">
        <title>Large-scale comparative analyses of tick genomes elucidate their genetic diversity and vector capacities.</title>
        <authorList>
            <person name="Jia N."/>
            <person name="Wang J."/>
            <person name="Shi W."/>
            <person name="Du L."/>
            <person name="Sun Y."/>
            <person name="Zhan W."/>
            <person name="Jiang J."/>
            <person name="Wang Q."/>
            <person name="Zhang B."/>
            <person name="Ji P."/>
            <person name="Sakyi L.B."/>
            <person name="Cui X."/>
            <person name="Yuan T."/>
            <person name="Jiang B."/>
            <person name="Yang W."/>
            <person name="Lam T.T.-Y."/>
            <person name="Chang Q."/>
            <person name="Ding S."/>
            <person name="Wang X."/>
            <person name="Zhu J."/>
            <person name="Ruan X."/>
            <person name="Zhao L."/>
            <person name="Wei J."/>
            <person name="Que T."/>
            <person name="Du C."/>
            <person name="Cheng J."/>
            <person name="Dai P."/>
            <person name="Han X."/>
            <person name="Huang E."/>
            <person name="Gao Y."/>
            <person name="Liu J."/>
            <person name="Shao H."/>
            <person name="Ye R."/>
            <person name="Li L."/>
            <person name="Wei W."/>
            <person name="Wang X."/>
            <person name="Wang C."/>
            <person name="Yang T."/>
            <person name="Huo Q."/>
            <person name="Li W."/>
            <person name="Guo W."/>
            <person name="Chen H."/>
            <person name="Zhou L."/>
            <person name="Ni X."/>
            <person name="Tian J."/>
            <person name="Zhou Y."/>
            <person name="Sheng Y."/>
            <person name="Liu T."/>
            <person name="Pan Y."/>
            <person name="Xia L."/>
            <person name="Li J."/>
            <person name="Zhao F."/>
            <person name="Cao W."/>
        </authorList>
    </citation>
    <scope>NUCLEOTIDE SEQUENCE</scope>
    <source>
        <strain evidence="1">Hyas-2018</strain>
    </source>
</reference>
<evidence type="ECO:0000313" key="1">
    <source>
        <dbReference type="EMBL" id="KAH6936462.1"/>
    </source>
</evidence>
<name>A0ACB7SQY4_HYAAI</name>